<evidence type="ECO:0000313" key="8">
    <source>
        <dbReference type="EMBL" id="KAG0147066.1"/>
    </source>
</evidence>
<keyword evidence="5" id="KW-0206">Cytoskeleton</keyword>
<comment type="caution">
    <text evidence="8">The sequence shown here is derived from an EMBL/GenBank/DDBJ whole genome shotgun (WGS) entry which is preliminary data.</text>
</comment>
<evidence type="ECO:0000256" key="3">
    <source>
        <dbReference type="ARBA" id="ARBA00022553"/>
    </source>
</evidence>
<dbReference type="GO" id="GO:0005815">
    <property type="term" value="C:microtubule organizing center"/>
    <property type="evidence" value="ECO:0007669"/>
    <property type="project" value="UniProtKB-SubCell"/>
</dbReference>
<gene>
    <name evidence="8" type="ORF">CROQUDRAFT_487474</name>
</gene>
<dbReference type="EMBL" id="MU167252">
    <property type="protein sequence ID" value="KAG0147066.1"/>
    <property type="molecule type" value="Genomic_DNA"/>
</dbReference>
<dbReference type="InterPro" id="IPR019528">
    <property type="entry name" value="PACT_domain"/>
</dbReference>
<dbReference type="Gene3D" id="1.20.58.60">
    <property type="match status" value="1"/>
</dbReference>
<keyword evidence="3" id="KW-0597">Phosphoprotein</keyword>
<evidence type="ECO:0000259" key="7">
    <source>
        <dbReference type="Pfam" id="PF10495"/>
    </source>
</evidence>
<feature type="domain" description="Pericentrin/AKAP-450 centrosomal targeting" evidence="7">
    <location>
        <begin position="331"/>
        <end position="410"/>
    </location>
</feature>
<dbReference type="GO" id="GO:0005737">
    <property type="term" value="C:cytoplasm"/>
    <property type="evidence" value="ECO:0007669"/>
    <property type="project" value="UniProtKB-ARBA"/>
</dbReference>
<dbReference type="SUPFAM" id="SSF57997">
    <property type="entry name" value="Tropomyosin"/>
    <property type="match status" value="1"/>
</dbReference>
<keyword evidence="4 6" id="KW-0175">Coiled coil</keyword>
<evidence type="ECO:0000256" key="2">
    <source>
        <dbReference type="ARBA" id="ARBA00022490"/>
    </source>
</evidence>
<dbReference type="Proteomes" id="UP000886653">
    <property type="component" value="Unassembled WGS sequence"/>
</dbReference>
<protein>
    <recommendedName>
        <fullName evidence="7">Pericentrin/AKAP-450 centrosomal targeting domain-containing protein</fullName>
    </recommendedName>
</protein>
<name>A0A9P6TC78_9BASI</name>
<dbReference type="AlphaFoldDB" id="A0A9P6TC78"/>
<keyword evidence="9" id="KW-1185">Reference proteome</keyword>
<dbReference type="OrthoDB" id="2500256at2759"/>
<evidence type="ECO:0000256" key="5">
    <source>
        <dbReference type="ARBA" id="ARBA00023212"/>
    </source>
</evidence>
<feature type="coiled-coil region" evidence="6">
    <location>
        <begin position="23"/>
        <end position="186"/>
    </location>
</feature>
<dbReference type="Pfam" id="PF10495">
    <property type="entry name" value="PACT_coil_coil"/>
    <property type="match status" value="1"/>
</dbReference>
<reference evidence="8" key="1">
    <citation type="submission" date="2013-11" db="EMBL/GenBank/DDBJ databases">
        <title>Genome sequence of the fusiform rust pathogen reveals effectors for host alternation and coevolution with pine.</title>
        <authorList>
            <consortium name="DOE Joint Genome Institute"/>
            <person name="Smith K."/>
            <person name="Pendleton A."/>
            <person name="Kubisiak T."/>
            <person name="Anderson C."/>
            <person name="Salamov A."/>
            <person name="Aerts A."/>
            <person name="Riley R."/>
            <person name="Clum A."/>
            <person name="Lindquist E."/>
            <person name="Ence D."/>
            <person name="Campbell M."/>
            <person name="Kronenberg Z."/>
            <person name="Feau N."/>
            <person name="Dhillon B."/>
            <person name="Hamelin R."/>
            <person name="Burleigh J."/>
            <person name="Smith J."/>
            <person name="Yandell M."/>
            <person name="Nelson C."/>
            <person name="Grigoriev I."/>
            <person name="Davis J."/>
        </authorList>
    </citation>
    <scope>NUCLEOTIDE SEQUENCE</scope>
    <source>
        <strain evidence="8">G11</strain>
    </source>
</reference>
<comment type="subcellular location">
    <subcellularLocation>
        <location evidence="1">Cytoplasm</location>
        <location evidence="1">Cytoskeleton</location>
        <location evidence="1">Microtubule organizing center</location>
    </subcellularLocation>
</comment>
<evidence type="ECO:0000256" key="6">
    <source>
        <dbReference type="SAM" id="Coils"/>
    </source>
</evidence>
<proteinExistence type="predicted"/>
<evidence type="ECO:0000313" key="9">
    <source>
        <dbReference type="Proteomes" id="UP000886653"/>
    </source>
</evidence>
<feature type="coiled-coil region" evidence="6">
    <location>
        <begin position="215"/>
        <end position="256"/>
    </location>
</feature>
<accession>A0A9P6TC78</accession>
<organism evidence="8 9">
    <name type="scientific">Cronartium quercuum f. sp. fusiforme G11</name>
    <dbReference type="NCBI Taxonomy" id="708437"/>
    <lineage>
        <taxon>Eukaryota</taxon>
        <taxon>Fungi</taxon>
        <taxon>Dikarya</taxon>
        <taxon>Basidiomycota</taxon>
        <taxon>Pucciniomycotina</taxon>
        <taxon>Pucciniomycetes</taxon>
        <taxon>Pucciniales</taxon>
        <taxon>Coleosporiaceae</taxon>
        <taxon>Cronartium</taxon>
    </lineage>
</organism>
<evidence type="ECO:0000256" key="1">
    <source>
        <dbReference type="ARBA" id="ARBA00004267"/>
    </source>
</evidence>
<sequence length="434" mass="49936">MTDDTENKTADTYNNSQLSVHNIRKMNRDMQQLRDDLQTKTQHLEELLAKQESEEQTLAQLREELNQTQEELNTVTGSLEEQEARCHQAEAECNRMDQEKRAMEERLRKTEVELSKAVNARDCTAAELRALQNHKGEADGLSRQLSKAQATIDSLEEEKDSLGQQIDDLRHQIEHQSDLIRNSERKSVGLQRSVDEQHRELTDLRGTLEMKSAEIVRLRDLKDDVLNQAENLRDDLLQVRNEAEELAHDLQTFKQQQRQSNNPSARASAKEVVKLREELLSRKKQMAKLMDDQEKHVCSTEPRTLSVADQKKHSAESKGLLLRIRFLKLLFTRESYFRADLAAQKHMLLTKLGQTEIRNEAIQLALDKFGLPSAAGQAGNFTIRSDERSFKGVAMAVRAVCKLKILSQKWKEEERAKQKLKDAYQKVRGKAFEA</sequence>
<evidence type="ECO:0000256" key="4">
    <source>
        <dbReference type="ARBA" id="ARBA00023054"/>
    </source>
</evidence>
<keyword evidence="2" id="KW-0963">Cytoplasm</keyword>